<dbReference type="PANTHER" id="PTHR39339:SF1">
    <property type="entry name" value="CHAD DOMAIN-CONTAINING PROTEIN"/>
    <property type="match status" value="1"/>
</dbReference>
<dbReference type="EMBL" id="NOWT01000011">
    <property type="protein sequence ID" value="OYD83776.1"/>
    <property type="molecule type" value="Genomic_DNA"/>
</dbReference>
<gene>
    <name evidence="2" type="ORF">CHT98_13365</name>
</gene>
<reference evidence="2 3" key="1">
    <citation type="submission" date="2017-07" db="EMBL/GenBank/DDBJ databases">
        <title>Whole genome sequence of Azospirillum brasilense 2A1, a potential biofertilizer strain.</title>
        <authorList>
            <person name="Fontana C.A."/>
            <person name="Toffoli L.M."/>
            <person name="Salazar S.M."/>
            <person name="Puglisi E."/>
            <person name="Pedraza R."/>
            <person name="Bassi D."/>
            <person name="Cocconcelli P.S."/>
        </authorList>
    </citation>
    <scope>NUCLEOTIDE SEQUENCE [LARGE SCALE GENOMIC DNA]</scope>
    <source>
        <strain evidence="2 3">2A1</strain>
        <plasmid evidence="2">unnamed</plasmid>
    </source>
</reference>
<dbReference type="PROSITE" id="PS51708">
    <property type="entry name" value="CHAD"/>
    <property type="match status" value="1"/>
</dbReference>
<feature type="domain" description="CHAD" evidence="1">
    <location>
        <begin position="8"/>
        <end position="310"/>
    </location>
</feature>
<dbReference type="SMART" id="SM00880">
    <property type="entry name" value="CHAD"/>
    <property type="match status" value="1"/>
</dbReference>
<name>A0A235HDH0_AZOBR</name>
<keyword evidence="2" id="KW-0614">Plasmid</keyword>
<sequence length="328" mass="37009">MGYCIKREEPITDGIRRIALEQLDKAVRALADSDEGRHKGVHEARKACKKLRALFRLARGALGEQVYRRENLFIRDAQRDLSAVRDTAAIIESMDKLTAHFAGQLDAQAFARLRAILVERCRAIEAEQMDKADMPTQVAKRFDGARERIAGWRLSAKDRGNGKGNRNGLALLRPGLHRVYRDGRRLFRHLEPASDAHAWHEWRKQVKYFWYHTRILCPLWPGPLDALSDELERVSDLIGHDHDLVVLLDIAAGCDQDARAAAALTALVERRCQELRHEAMPIGLRLYAERPGTVIDRLDVYWKAWQGPVPPGNAKHAEAAGPGRPAPA</sequence>
<proteinExistence type="predicted"/>
<protein>
    <recommendedName>
        <fullName evidence="1">CHAD domain-containing protein</fullName>
    </recommendedName>
</protein>
<comment type="caution">
    <text evidence="2">The sequence shown here is derived from an EMBL/GenBank/DDBJ whole genome shotgun (WGS) entry which is preliminary data.</text>
</comment>
<evidence type="ECO:0000313" key="2">
    <source>
        <dbReference type="EMBL" id="OYD83776.1"/>
    </source>
</evidence>
<geneLocation type="plasmid" evidence="2">
    <name>unnamed</name>
</geneLocation>
<organism evidence="2 3">
    <name type="scientific">Azospirillum brasilense</name>
    <dbReference type="NCBI Taxonomy" id="192"/>
    <lineage>
        <taxon>Bacteria</taxon>
        <taxon>Pseudomonadati</taxon>
        <taxon>Pseudomonadota</taxon>
        <taxon>Alphaproteobacteria</taxon>
        <taxon>Rhodospirillales</taxon>
        <taxon>Azospirillaceae</taxon>
        <taxon>Azospirillum</taxon>
    </lineage>
</organism>
<evidence type="ECO:0000313" key="3">
    <source>
        <dbReference type="Proteomes" id="UP000215367"/>
    </source>
</evidence>
<dbReference type="Pfam" id="PF05235">
    <property type="entry name" value="CHAD"/>
    <property type="match status" value="1"/>
</dbReference>
<dbReference type="InterPro" id="IPR038186">
    <property type="entry name" value="CHAD_dom_sf"/>
</dbReference>
<dbReference type="RefSeq" id="WP_094303696.1">
    <property type="nucleotide sequence ID" value="NZ_NOWT01000011.1"/>
</dbReference>
<dbReference type="AlphaFoldDB" id="A0A235HDH0"/>
<dbReference type="PANTHER" id="PTHR39339">
    <property type="entry name" value="SLR1444 PROTEIN"/>
    <property type="match status" value="1"/>
</dbReference>
<accession>A0A235HDH0</accession>
<dbReference type="Gene3D" id="1.40.20.10">
    <property type="entry name" value="CHAD domain"/>
    <property type="match status" value="1"/>
</dbReference>
<dbReference type="Proteomes" id="UP000215367">
    <property type="component" value="Unassembled WGS sequence"/>
</dbReference>
<evidence type="ECO:0000259" key="1">
    <source>
        <dbReference type="PROSITE" id="PS51708"/>
    </source>
</evidence>
<dbReference type="InterPro" id="IPR007899">
    <property type="entry name" value="CHAD_dom"/>
</dbReference>